<gene>
    <name evidence="1" type="ORF">M8818_005461</name>
</gene>
<dbReference type="EMBL" id="JAMKPW020000033">
    <property type="protein sequence ID" value="KAK8201936.1"/>
    <property type="molecule type" value="Genomic_DNA"/>
</dbReference>
<accession>A0ACC3S802</accession>
<proteinExistence type="predicted"/>
<comment type="caution">
    <text evidence="1">The sequence shown here is derived from an EMBL/GenBank/DDBJ whole genome shotgun (WGS) entry which is preliminary data.</text>
</comment>
<dbReference type="Proteomes" id="UP001320706">
    <property type="component" value="Unassembled WGS sequence"/>
</dbReference>
<protein>
    <submittedName>
        <fullName evidence="1">Uncharacterized protein</fullName>
    </submittedName>
</protein>
<name>A0ACC3S802_9PEZI</name>
<sequence length="171" mass="18554">MAPYGPFARVAMSDDRIPGFWRFDEGVGSQAELRERCATTRAARQASTSIREPGDSALLCFGCPVHCPCGVGLDGRALGSGILFTYPEISTIAGVQGLVVYALSSSLPLLIFGALGPIIRRKCPEGFVLTEWTRQRYGILASIYLSIMTCVHRPLNTFCHRQANPLTPHPA</sequence>
<evidence type="ECO:0000313" key="1">
    <source>
        <dbReference type="EMBL" id="KAK8201936.1"/>
    </source>
</evidence>
<evidence type="ECO:0000313" key="2">
    <source>
        <dbReference type="Proteomes" id="UP001320706"/>
    </source>
</evidence>
<organism evidence="1 2">
    <name type="scientific">Zalaria obscura</name>
    <dbReference type="NCBI Taxonomy" id="2024903"/>
    <lineage>
        <taxon>Eukaryota</taxon>
        <taxon>Fungi</taxon>
        <taxon>Dikarya</taxon>
        <taxon>Ascomycota</taxon>
        <taxon>Pezizomycotina</taxon>
        <taxon>Dothideomycetes</taxon>
        <taxon>Dothideomycetidae</taxon>
        <taxon>Dothideales</taxon>
        <taxon>Zalariaceae</taxon>
        <taxon>Zalaria</taxon>
    </lineage>
</organism>
<keyword evidence="2" id="KW-1185">Reference proteome</keyword>
<reference evidence="1" key="1">
    <citation type="submission" date="2024-02" db="EMBL/GenBank/DDBJ databases">
        <title>Metagenome Assembled Genome of Zalaria obscura JY119.</title>
        <authorList>
            <person name="Vighnesh L."/>
            <person name="Jagadeeshwari U."/>
            <person name="Venkata Ramana C."/>
            <person name="Sasikala C."/>
        </authorList>
    </citation>
    <scope>NUCLEOTIDE SEQUENCE</scope>
    <source>
        <strain evidence="1">JY119</strain>
    </source>
</reference>